<dbReference type="GO" id="GO:0016887">
    <property type="term" value="F:ATP hydrolysis activity"/>
    <property type="evidence" value="ECO:0007669"/>
    <property type="project" value="InterPro"/>
</dbReference>
<dbReference type="PROSITE" id="PS50893">
    <property type="entry name" value="ABC_TRANSPORTER_2"/>
    <property type="match status" value="1"/>
</dbReference>
<dbReference type="InterPro" id="IPR003593">
    <property type="entry name" value="AAA+_ATPase"/>
</dbReference>
<dbReference type="PANTHER" id="PTHR43582">
    <property type="entry name" value="LINEARMYCIN RESISTANCE ATP-BINDING PROTEIN LNRL"/>
    <property type="match status" value="1"/>
</dbReference>
<accession>A0A089HUK9</accession>
<reference evidence="4 5" key="1">
    <citation type="submission" date="2014-08" db="EMBL/GenBank/DDBJ databases">
        <title>Comparative genomics of the Paenibacillus odorifer group.</title>
        <authorList>
            <person name="den Bakker H.C."/>
            <person name="Tsai Y.-C."/>
            <person name="Martin N."/>
            <person name="Korlach J."/>
            <person name="Wiedmann M."/>
        </authorList>
    </citation>
    <scope>NUCLEOTIDE SEQUENCE [LARGE SCALE GENOMIC DNA]</scope>
    <source>
        <strain evidence="4 5">DSM 1735</strain>
    </source>
</reference>
<keyword evidence="5" id="KW-1185">Reference proteome</keyword>
<proteinExistence type="predicted"/>
<protein>
    <submittedName>
        <fullName evidence="4">Antibiotic ABC transporter ATP-binding protein</fullName>
    </submittedName>
</protein>
<dbReference type="InterPro" id="IPR017871">
    <property type="entry name" value="ABC_transporter-like_CS"/>
</dbReference>
<evidence type="ECO:0000313" key="5">
    <source>
        <dbReference type="Proteomes" id="UP000029409"/>
    </source>
</evidence>
<dbReference type="PANTHER" id="PTHR43582:SF2">
    <property type="entry name" value="LINEARMYCIN RESISTANCE ATP-BINDING PROTEIN LNRL"/>
    <property type="match status" value="1"/>
</dbReference>
<evidence type="ECO:0000256" key="1">
    <source>
        <dbReference type="ARBA" id="ARBA00022741"/>
    </source>
</evidence>
<dbReference type="GO" id="GO:0005524">
    <property type="term" value="F:ATP binding"/>
    <property type="evidence" value="ECO:0007669"/>
    <property type="project" value="UniProtKB-KW"/>
</dbReference>
<dbReference type="SUPFAM" id="SSF52540">
    <property type="entry name" value="P-loop containing nucleoside triphosphate hydrolases"/>
    <property type="match status" value="1"/>
</dbReference>
<evidence type="ECO:0000313" key="4">
    <source>
        <dbReference type="EMBL" id="AIQ14782.1"/>
    </source>
</evidence>
<dbReference type="InterPro" id="IPR003439">
    <property type="entry name" value="ABC_transporter-like_ATP-bd"/>
</dbReference>
<dbReference type="OrthoDB" id="9804819at2"/>
<keyword evidence="2 4" id="KW-0067">ATP-binding</keyword>
<dbReference type="eggNOG" id="COG1131">
    <property type="taxonomic scope" value="Bacteria"/>
</dbReference>
<dbReference type="Proteomes" id="UP000029409">
    <property type="component" value="Chromosome"/>
</dbReference>
<dbReference type="EMBL" id="CP009288">
    <property type="protein sequence ID" value="AIQ14782.1"/>
    <property type="molecule type" value="Genomic_DNA"/>
</dbReference>
<dbReference type="Pfam" id="PF00005">
    <property type="entry name" value="ABC_tran"/>
    <property type="match status" value="1"/>
</dbReference>
<feature type="domain" description="ABC transporter" evidence="3">
    <location>
        <begin position="4"/>
        <end position="234"/>
    </location>
</feature>
<dbReference type="AlphaFoldDB" id="A0A089HUK9"/>
<name>A0A089HUK9_PAEDU</name>
<dbReference type="RefSeq" id="WP_042208493.1">
    <property type="nucleotide sequence ID" value="NZ_CP009288.1"/>
</dbReference>
<dbReference type="InterPro" id="IPR027417">
    <property type="entry name" value="P-loop_NTPase"/>
</dbReference>
<dbReference type="SMART" id="SM00382">
    <property type="entry name" value="AAA"/>
    <property type="match status" value="1"/>
</dbReference>
<dbReference type="Gene3D" id="3.40.50.300">
    <property type="entry name" value="P-loop containing nucleotide triphosphate hydrolases"/>
    <property type="match status" value="1"/>
</dbReference>
<keyword evidence="1" id="KW-0547">Nucleotide-binding</keyword>
<dbReference type="KEGG" id="pdu:PDUR_25065"/>
<organism evidence="4 5">
    <name type="scientific">Paenibacillus durus</name>
    <name type="common">Paenibacillus azotofixans</name>
    <dbReference type="NCBI Taxonomy" id="44251"/>
    <lineage>
        <taxon>Bacteria</taxon>
        <taxon>Bacillati</taxon>
        <taxon>Bacillota</taxon>
        <taxon>Bacilli</taxon>
        <taxon>Bacillales</taxon>
        <taxon>Paenibacillaceae</taxon>
        <taxon>Paenibacillus</taxon>
    </lineage>
</organism>
<sequence length="311" mass="34376">MALAQLTDVVKRYDSKLTVDHVNLSIREGEIFGLLGPNGAGKSTTISMLCGLLKMDGGSIVIDGISVAKQPLEAKKRIGLVPQDLALYEDLTAWENASFFGKLYGLRGELLKERVQEALEFTGLADRAKEKPSTFSGGMKRRLNIACAIMHRPKLIIMDEPTVGIDPQSRNHILESVKALNKLGSAVIYTSHYMEEVEALCDRVAIMDKGHIIACGTEKELRERVAHEEKIVIKAGSITSELILELKQHPRVTRVEAEGETVELYLPSSQSELQDILFIFAKHGGVIQALQIEEPDLETLFLSLTGRTLRD</sequence>
<gene>
    <name evidence="4" type="ORF">PDUR_25065</name>
</gene>
<evidence type="ECO:0000259" key="3">
    <source>
        <dbReference type="PROSITE" id="PS50893"/>
    </source>
</evidence>
<dbReference type="PROSITE" id="PS00211">
    <property type="entry name" value="ABC_TRANSPORTER_1"/>
    <property type="match status" value="1"/>
</dbReference>
<dbReference type="STRING" id="44251.PDUR_25065"/>
<evidence type="ECO:0000256" key="2">
    <source>
        <dbReference type="ARBA" id="ARBA00022840"/>
    </source>
</evidence>